<keyword evidence="1" id="KW-1133">Transmembrane helix</keyword>
<comment type="caution">
    <text evidence="2">The sequence shown here is derived from an EMBL/GenBank/DDBJ whole genome shotgun (WGS) entry which is preliminary data.</text>
</comment>
<dbReference type="Proteomes" id="UP000789570">
    <property type="component" value="Unassembled WGS sequence"/>
</dbReference>
<dbReference type="AlphaFoldDB" id="A0A9N9ND85"/>
<protein>
    <submittedName>
        <fullName evidence="2">11462_t:CDS:1</fullName>
    </submittedName>
</protein>
<sequence length="203" mass="22895">MGFLDCELAKKLPPNQLVCCNNSNDPSSSCSTDLSNCFAPKELIKCYKIDNLEACRRTDDVAKTVIIWQFSRNTEAESRSRTRAKYNETTQNYETWINEDKGSGGSVRDEESVAEVFCSDFFQPQIDCMWVPRLYSNITVLNSVRPTKLSNLATVISTPIGIIIGILGLFTTLRCFKRRRKAEANFGSKGIVKPEDVEKVEEN</sequence>
<accession>A0A9N9ND85</accession>
<gene>
    <name evidence="2" type="ORF">FCALED_LOCUS14722</name>
</gene>
<dbReference type="EMBL" id="CAJVPQ010011363">
    <property type="protein sequence ID" value="CAG8726818.1"/>
    <property type="molecule type" value="Genomic_DNA"/>
</dbReference>
<evidence type="ECO:0000313" key="2">
    <source>
        <dbReference type="EMBL" id="CAG8726818.1"/>
    </source>
</evidence>
<reference evidence="2" key="1">
    <citation type="submission" date="2021-06" db="EMBL/GenBank/DDBJ databases">
        <authorList>
            <person name="Kallberg Y."/>
            <person name="Tangrot J."/>
            <person name="Rosling A."/>
        </authorList>
    </citation>
    <scope>NUCLEOTIDE SEQUENCE</scope>
    <source>
        <strain evidence="2">UK204</strain>
    </source>
</reference>
<keyword evidence="1" id="KW-0812">Transmembrane</keyword>
<name>A0A9N9ND85_9GLOM</name>
<feature type="transmembrane region" description="Helical" evidence="1">
    <location>
        <begin position="152"/>
        <end position="173"/>
    </location>
</feature>
<evidence type="ECO:0000256" key="1">
    <source>
        <dbReference type="SAM" id="Phobius"/>
    </source>
</evidence>
<evidence type="ECO:0000313" key="3">
    <source>
        <dbReference type="Proteomes" id="UP000789570"/>
    </source>
</evidence>
<organism evidence="2 3">
    <name type="scientific">Funneliformis caledonium</name>
    <dbReference type="NCBI Taxonomy" id="1117310"/>
    <lineage>
        <taxon>Eukaryota</taxon>
        <taxon>Fungi</taxon>
        <taxon>Fungi incertae sedis</taxon>
        <taxon>Mucoromycota</taxon>
        <taxon>Glomeromycotina</taxon>
        <taxon>Glomeromycetes</taxon>
        <taxon>Glomerales</taxon>
        <taxon>Glomeraceae</taxon>
        <taxon>Funneliformis</taxon>
    </lineage>
</organism>
<keyword evidence="1" id="KW-0472">Membrane</keyword>
<keyword evidence="3" id="KW-1185">Reference proteome</keyword>
<proteinExistence type="predicted"/>